<organism evidence="1">
    <name type="scientific">marine sediment metagenome</name>
    <dbReference type="NCBI Taxonomy" id="412755"/>
    <lineage>
        <taxon>unclassified sequences</taxon>
        <taxon>metagenomes</taxon>
        <taxon>ecological metagenomes</taxon>
    </lineage>
</organism>
<dbReference type="AlphaFoldDB" id="A0A0F9HAZ5"/>
<proteinExistence type="predicted"/>
<sequence length="238" mass="26468">MSNFSIELQKIANHLLEKDISFNTFGLWTKTDIFDAVNLLQPRMIERTAASMVEQELTLAYGTSVYTLPTNVLRITHAFFKSARTPVDVKFMNVSSVRELDGLRPGWRDEVDVLVPDTIHMDNLGFNQVELVPAPLAPWVGAPAPKLVIFGVSQPATLVDGGADAMEIPKFANHWLIWGVIGRLLDKPGNARSEFGAQYGESRFNTGIALMRRISEYYGIAKDFELLDLDVKEPSAAT</sequence>
<evidence type="ECO:0000313" key="1">
    <source>
        <dbReference type="EMBL" id="KKL78865.1"/>
    </source>
</evidence>
<dbReference type="InterPro" id="IPR056209">
    <property type="entry name" value="SU10_adaptor"/>
</dbReference>
<accession>A0A0F9HAZ5</accession>
<name>A0A0F9HAZ5_9ZZZZ</name>
<protein>
    <submittedName>
        <fullName evidence="1">Uncharacterized protein</fullName>
    </submittedName>
</protein>
<gene>
    <name evidence="1" type="ORF">LCGC14_2020560</name>
</gene>
<dbReference type="EMBL" id="LAZR01023331">
    <property type="protein sequence ID" value="KKL78865.1"/>
    <property type="molecule type" value="Genomic_DNA"/>
</dbReference>
<reference evidence="1" key="1">
    <citation type="journal article" date="2015" name="Nature">
        <title>Complex archaea that bridge the gap between prokaryotes and eukaryotes.</title>
        <authorList>
            <person name="Spang A."/>
            <person name="Saw J.H."/>
            <person name="Jorgensen S.L."/>
            <person name="Zaremba-Niedzwiedzka K."/>
            <person name="Martijn J."/>
            <person name="Lind A.E."/>
            <person name="van Eijk R."/>
            <person name="Schleper C."/>
            <person name="Guy L."/>
            <person name="Ettema T.J."/>
        </authorList>
    </citation>
    <scope>NUCLEOTIDE SEQUENCE</scope>
</reference>
<comment type="caution">
    <text evidence="1">The sequence shown here is derived from an EMBL/GenBank/DDBJ whole genome shotgun (WGS) entry which is preliminary data.</text>
</comment>
<dbReference type="Pfam" id="PF24175">
    <property type="entry name" value="SU10_adaptor"/>
    <property type="match status" value="1"/>
</dbReference>